<organism evidence="2">
    <name type="scientific">Desertifilum tharense IPPAS B-1220</name>
    <dbReference type="NCBI Taxonomy" id="1781255"/>
    <lineage>
        <taxon>Bacteria</taxon>
        <taxon>Bacillati</taxon>
        <taxon>Cyanobacteriota</taxon>
        <taxon>Cyanophyceae</taxon>
        <taxon>Desertifilales</taxon>
        <taxon>Desertifilaceae</taxon>
        <taxon>Desertifilum</taxon>
    </lineage>
</organism>
<comment type="caution">
    <text evidence="2">The sequence shown here is derived from an EMBL/GenBank/DDBJ whole genome shotgun (WGS) entry which is preliminary data.</text>
</comment>
<evidence type="ECO:0000256" key="1">
    <source>
        <dbReference type="SAM" id="SignalP"/>
    </source>
</evidence>
<keyword evidence="1" id="KW-0732">Signal</keyword>
<feature type="signal peptide" evidence="1">
    <location>
        <begin position="1"/>
        <end position="26"/>
    </location>
</feature>
<reference evidence="2" key="1">
    <citation type="submission" date="2016-09" db="EMBL/GenBank/DDBJ databases">
        <title>Draft genome of thermotolerant cyanobacterium Desertifilum sp. strain IPPAS B-1220.</title>
        <authorList>
            <person name="Sinetova M.A."/>
            <person name="Bolakhan K."/>
            <person name="Zayadan B.K."/>
            <person name="Mironov K.S."/>
            <person name="Ustinova V."/>
            <person name="Kupriyanova E.V."/>
            <person name="Sidorov R.A."/>
            <person name="Skrypnik A.N."/>
            <person name="Gogoleva N.E."/>
            <person name="Gogolev Y.V."/>
            <person name="Los D.A."/>
        </authorList>
    </citation>
    <scope>NUCLEOTIDE SEQUENCE [LARGE SCALE GENOMIC DNA]</scope>
    <source>
        <strain evidence="2">IPPAS B-1220</strain>
    </source>
</reference>
<evidence type="ECO:0000313" key="2">
    <source>
        <dbReference type="EMBL" id="OEJ75273.1"/>
    </source>
</evidence>
<accession>A0A1E5QLN8</accession>
<gene>
    <name evidence="2" type="ORF">BH720_11195</name>
</gene>
<protein>
    <submittedName>
        <fullName evidence="2">Uncharacterized protein</fullName>
    </submittedName>
</protein>
<proteinExistence type="predicted"/>
<dbReference type="EMBL" id="MJGC01000053">
    <property type="protein sequence ID" value="OEJ75273.1"/>
    <property type="molecule type" value="Genomic_DNA"/>
</dbReference>
<dbReference type="AlphaFoldDB" id="A0A1E5QLN8"/>
<feature type="chain" id="PRO_5009184360" evidence="1">
    <location>
        <begin position="27"/>
        <end position="242"/>
    </location>
</feature>
<name>A0A1E5QLN8_9CYAN</name>
<sequence>MQSKLAAIFLSVLSLGLIVSATPASATTYTSSTGKTAVVLNEGRTGTGSFYFTEINGRSILGDITITSAQSNGNSYRYEGTFHEQTLGPRAGDACTGNITIVRQPVPRSANYSAQVTWRVTGGRPCASVGQTFSLNLTEPLPRPDRNGDYTARLADTWMTQTAGLATWPKWRVTSADGELNCRVQPNGPIKTVYRAGRDEISAELRGVNAITMSNGAPWMLTSQGCYVRANSQYIAPIALPR</sequence>
<dbReference type="RefSeq" id="WP_069967273.1">
    <property type="nucleotide sequence ID" value="NZ_CM124774.1"/>
</dbReference>